<dbReference type="GO" id="GO:0000981">
    <property type="term" value="F:DNA-binding transcription factor activity, RNA polymerase II-specific"/>
    <property type="evidence" value="ECO:0007669"/>
    <property type="project" value="TreeGrafter"/>
</dbReference>
<feature type="region of interest" description="Disordered" evidence="4">
    <location>
        <begin position="358"/>
        <end position="380"/>
    </location>
</feature>
<evidence type="ECO:0000259" key="5">
    <source>
        <dbReference type="PROSITE" id="PS50061"/>
    </source>
</evidence>
<evidence type="ECO:0000256" key="4">
    <source>
        <dbReference type="SAM" id="MobiDB-lite"/>
    </source>
</evidence>
<dbReference type="PROSITE" id="PS50061">
    <property type="entry name" value="ETS_DOMAIN_3"/>
    <property type="match status" value="1"/>
</dbReference>
<feature type="domain" description="ETS" evidence="5">
    <location>
        <begin position="263"/>
        <end position="343"/>
    </location>
</feature>
<keyword evidence="3" id="KW-0539">Nucleus</keyword>
<dbReference type="GO" id="GO:0030154">
    <property type="term" value="P:cell differentiation"/>
    <property type="evidence" value="ECO:0007669"/>
    <property type="project" value="TreeGrafter"/>
</dbReference>
<dbReference type="PRINTS" id="PR00454">
    <property type="entry name" value="ETSDOMAIN"/>
</dbReference>
<dbReference type="Pfam" id="PF00178">
    <property type="entry name" value="Ets"/>
    <property type="match status" value="1"/>
</dbReference>
<dbReference type="PROSITE" id="PS00345">
    <property type="entry name" value="ETS_DOMAIN_1"/>
    <property type="match status" value="1"/>
</dbReference>
<evidence type="ECO:0000256" key="3">
    <source>
        <dbReference type="RuleBase" id="RU004019"/>
    </source>
</evidence>
<dbReference type="SUPFAM" id="SSF46785">
    <property type="entry name" value="Winged helix' DNA-binding domain"/>
    <property type="match status" value="1"/>
</dbReference>
<comment type="subcellular location">
    <subcellularLocation>
        <location evidence="3">Nucleus</location>
    </subcellularLocation>
</comment>
<dbReference type="GO" id="GO:0043565">
    <property type="term" value="F:sequence-specific DNA binding"/>
    <property type="evidence" value="ECO:0007669"/>
    <property type="project" value="InterPro"/>
</dbReference>
<name>A0A8J4WS21_9TREM</name>
<accession>A0A8J4WS21</accession>
<evidence type="ECO:0000313" key="6">
    <source>
        <dbReference type="EMBL" id="KAF5402130.1"/>
    </source>
</evidence>
<dbReference type="Gene3D" id="1.10.10.10">
    <property type="entry name" value="Winged helix-like DNA-binding domain superfamily/Winged helix DNA-binding domain"/>
    <property type="match status" value="1"/>
</dbReference>
<comment type="caution">
    <text evidence="6">The sequence shown here is derived from an EMBL/GenBank/DDBJ whole genome shotgun (WGS) entry which is preliminary data.</text>
</comment>
<dbReference type="PANTHER" id="PTHR11849:SF282">
    <property type="entry name" value="ETV5-RELATED PROTEIN ETS96B"/>
    <property type="match status" value="1"/>
</dbReference>
<dbReference type="InterPro" id="IPR036390">
    <property type="entry name" value="WH_DNA-bd_sf"/>
</dbReference>
<reference evidence="6" key="1">
    <citation type="submission" date="2019-05" db="EMBL/GenBank/DDBJ databases">
        <title>Annotation for the trematode Paragonimus heterotremus.</title>
        <authorList>
            <person name="Choi Y.-J."/>
        </authorList>
    </citation>
    <scope>NUCLEOTIDE SEQUENCE</scope>
    <source>
        <strain evidence="6">LC</strain>
    </source>
</reference>
<dbReference type="InterPro" id="IPR036388">
    <property type="entry name" value="WH-like_DNA-bd_sf"/>
</dbReference>
<keyword evidence="2 3" id="KW-0238">DNA-binding</keyword>
<proteinExistence type="inferred from homology"/>
<organism evidence="6 7">
    <name type="scientific">Paragonimus heterotremus</name>
    <dbReference type="NCBI Taxonomy" id="100268"/>
    <lineage>
        <taxon>Eukaryota</taxon>
        <taxon>Metazoa</taxon>
        <taxon>Spiralia</taxon>
        <taxon>Lophotrochozoa</taxon>
        <taxon>Platyhelminthes</taxon>
        <taxon>Trematoda</taxon>
        <taxon>Digenea</taxon>
        <taxon>Plagiorchiida</taxon>
        <taxon>Troglotremata</taxon>
        <taxon>Troglotrematidae</taxon>
        <taxon>Paragonimus</taxon>
    </lineage>
</organism>
<dbReference type="EMBL" id="LUCH01002010">
    <property type="protein sequence ID" value="KAF5402130.1"/>
    <property type="molecule type" value="Genomic_DNA"/>
</dbReference>
<evidence type="ECO:0000256" key="1">
    <source>
        <dbReference type="ARBA" id="ARBA00005562"/>
    </source>
</evidence>
<dbReference type="PANTHER" id="PTHR11849">
    <property type="entry name" value="ETS"/>
    <property type="match status" value="1"/>
</dbReference>
<feature type="compositionally biased region" description="Polar residues" evidence="4">
    <location>
        <begin position="367"/>
        <end position="380"/>
    </location>
</feature>
<sequence>MHFGSTSVTPVLTAHNLVVRSSSNQPVLDSSVSHRTDVDPLHTPFFWPYDAQLEELQTTAYFGEADDESRFGWLNEDTTTDQWFQPDLAYIDRFPYNQAWIMNDSRNVCGSPQSTSIMKETCIDTTMVTKGHSIAVEPTVKCFSDDADKVLCTPCQNSYSLSAAPVELIHSTTYRPRMPEQTDLNDLSTTRTMFSPLSYGDVNFGEAKPTSHSRKTSITHQTKVRHEIACPRSLTYTATRTCNDAMMVAASAALANFHHRGSLQLWQFLVALLDDTKSQHLICWTGRTLEFKLNDPEEVARLWGIQKNRPAMNYDKLSRSLRYYYEKGIMQKVSGERYVYRFVYEPDILFALAFPGEEQQPTEHPDSSVTDNNSSEESGLSVNFDYTRDRQLLVSTVFPNITQPTTCMPNEDVDINRFESTMTATNSFISGTTLAITAPGQLNDELNPQYSHSCAKYWNAFSPLSNPSSIEMSFKRTTDDPIQKPSVTELDMSYHVANTDEPTHTKQFLKASTRENVFQYGAYLPNTRQFSSLDDECTGTHWTLPISSAYTTTSLNGTHQCKDIYRIRHWSRWSPTDHEGLNTPPGFFTTTEDCIMSSVQVEQNKPYHFDCSSNRLIDELKERTSLSTPAPEMTKQPFNEGCYQESCVSSLNHSDN</sequence>
<dbReference type="PROSITE" id="PS00346">
    <property type="entry name" value="ETS_DOMAIN_2"/>
    <property type="match status" value="1"/>
</dbReference>
<protein>
    <recommendedName>
        <fullName evidence="5">ETS domain-containing protein</fullName>
    </recommendedName>
</protein>
<dbReference type="SMART" id="SM00413">
    <property type="entry name" value="ETS"/>
    <property type="match status" value="1"/>
</dbReference>
<dbReference type="GO" id="GO:0005634">
    <property type="term" value="C:nucleus"/>
    <property type="evidence" value="ECO:0007669"/>
    <property type="project" value="UniProtKB-SubCell"/>
</dbReference>
<comment type="similarity">
    <text evidence="1 3">Belongs to the ETS family.</text>
</comment>
<evidence type="ECO:0000313" key="7">
    <source>
        <dbReference type="Proteomes" id="UP000748531"/>
    </source>
</evidence>
<dbReference type="FunFam" id="1.10.10.10:FF:000055">
    <property type="entry name" value="ETS translocation variant 4 isoform 1"/>
    <property type="match status" value="1"/>
</dbReference>
<dbReference type="Proteomes" id="UP000748531">
    <property type="component" value="Unassembled WGS sequence"/>
</dbReference>
<dbReference type="InterPro" id="IPR046328">
    <property type="entry name" value="ETS_fam"/>
</dbReference>
<gene>
    <name evidence="6" type="ORF">PHET_03691</name>
</gene>
<evidence type="ECO:0000256" key="2">
    <source>
        <dbReference type="ARBA" id="ARBA00023125"/>
    </source>
</evidence>
<keyword evidence="7" id="KW-1185">Reference proteome</keyword>
<dbReference type="InterPro" id="IPR000418">
    <property type="entry name" value="Ets_dom"/>
</dbReference>
<dbReference type="OrthoDB" id="10067219at2759"/>
<dbReference type="AlphaFoldDB" id="A0A8J4WS21"/>